<evidence type="ECO:0000313" key="4">
    <source>
        <dbReference type="Proteomes" id="UP000033856"/>
    </source>
</evidence>
<dbReference type="Gene3D" id="3.50.50.60">
    <property type="entry name" value="FAD/NAD(P)-binding domain"/>
    <property type="match status" value="1"/>
</dbReference>
<accession>A0A0G0ZQ84</accession>
<reference evidence="3 4" key="1">
    <citation type="journal article" date="2015" name="Nature">
        <title>rRNA introns, odd ribosomes, and small enigmatic genomes across a large radiation of phyla.</title>
        <authorList>
            <person name="Brown C.T."/>
            <person name="Hug L.A."/>
            <person name="Thomas B.C."/>
            <person name="Sharon I."/>
            <person name="Castelle C.J."/>
            <person name="Singh A."/>
            <person name="Wilkins M.J."/>
            <person name="Williams K.H."/>
            <person name="Banfield J.F."/>
        </authorList>
    </citation>
    <scope>NUCLEOTIDE SEQUENCE [LARGE SCALE GENOMIC DNA]</scope>
</reference>
<dbReference type="InterPro" id="IPR006076">
    <property type="entry name" value="FAD-dep_OxRdtase"/>
</dbReference>
<dbReference type="EMBL" id="LCCD01000029">
    <property type="protein sequence ID" value="KKS24176.1"/>
    <property type="molecule type" value="Genomic_DNA"/>
</dbReference>
<dbReference type="SUPFAM" id="SSF51905">
    <property type="entry name" value="FAD/NAD(P)-binding domain"/>
    <property type="match status" value="1"/>
</dbReference>
<sequence>MSSKKLKKISKKNPELAIIGGGIFGTTCAIILGRYFSVTLFEKNSDIFGEATWANQYRHHYGFHYPRSVATINEIKRTRKDFEKFYKSIIVSVPSYYCVSKTGSNVSPGKYLGIFKRLRIPYKLEYPPREFLNRSAVSVCIRAPEAVYDYKKLKNFVKKKIGTNENIRLALGCEIIRAKLDDDGAKILKIKNKNRIYDKRFDYVINATYARHNNFCSWLGFPGKRLRFRLKELPLLKLNTKQRCAVTIMDGPFATILPVGESKNLYTLGDVPLSVHRSVTGVKSSSVDDARWGNYRSRWREMKKRCAQWFPAIKNARYAGSMFVILPTEAGADATDARNTDVVRHGHGCWSIFSGKILTAVAAANKILADIKKDLNK</sequence>
<feature type="transmembrane region" description="Helical" evidence="1">
    <location>
        <begin position="16"/>
        <end position="36"/>
    </location>
</feature>
<dbReference type="Proteomes" id="UP000033856">
    <property type="component" value="Unassembled WGS sequence"/>
</dbReference>
<evidence type="ECO:0000313" key="3">
    <source>
        <dbReference type="EMBL" id="KKS24176.1"/>
    </source>
</evidence>
<name>A0A0G0ZQ84_9BACT</name>
<dbReference type="Pfam" id="PF01266">
    <property type="entry name" value="DAO"/>
    <property type="match status" value="1"/>
</dbReference>
<organism evidence="3 4">
    <name type="scientific">Candidatus Jorgensenbacteria bacterium GW2011_GWF2_41_8</name>
    <dbReference type="NCBI Taxonomy" id="1618667"/>
    <lineage>
        <taxon>Bacteria</taxon>
        <taxon>Candidatus Joergenseniibacteriota</taxon>
    </lineage>
</organism>
<comment type="caution">
    <text evidence="3">The sequence shown here is derived from an EMBL/GenBank/DDBJ whole genome shotgun (WGS) entry which is preliminary data.</text>
</comment>
<evidence type="ECO:0000259" key="2">
    <source>
        <dbReference type="Pfam" id="PF01266"/>
    </source>
</evidence>
<gene>
    <name evidence="3" type="ORF">UU83_C0029G0004</name>
</gene>
<dbReference type="InterPro" id="IPR036188">
    <property type="entry name" value="FAD/NAD-bd_sf"/>
</dbReference>
<evidence type="ECO:0000256" key="1">
    <source>
        <dbReference type="SAM" id="Phobius"/>
    </source>
</evidence>
<protein>
    <submittedName>
        <fullName evidence="3">D amino acid oxidase (DAO) family protein</fullName>
    </submittedName>
</protein>
<keyword evidence="1" id="KW-1133">Transmembrane helix</keyword>
<dbReference type="PATRIC" id="fig|1618667.3.peg.462"/>
<keyword evidence="1" id="KW-0472">Membrane</keyword>
<feature type="domain" description="FAD dependent oxidoreductase" evidence="2">
    <location>
        <begin position="16"/>
        <end position="315"/>
    </location>
</feature>
<dbReference type="AlphaFoldDB" id="A0A0G0ZQ84"/>
<keyword evidence="1" id="KW-0812">Transmembrane</keyword>
<proteinExistence type="predicted"/>